<dbReference type="SUPFAM" id="SSF69047">
    <property type="entry name" value="Hypothetical protein YjbJ"/>
    <property type="match status" value="1"/>
</dbReference>
<dbReference type="Proteomes" id="UP000276295">
    <property type="component" value="Unassembled WGS sequence"/>
</dbReference>
<protein>
    <submittedName>
        <fullName evidence="3">DUF883 family protein</fullName>
    </submittedName>
</protein>
<keyword evidence="2" id="KW-1133">Transmembrane helix</keyword>
<comment type="caution">
    <text evidence="3">The sequence shown here is derived from an EMBL/GenBank/DDBJ whole genome shotgun (WGS) entry which is preliminary data.</text>
</comment>
<gene>
    <name evidence="3" type="ORF">D6029_20675</name>
</gene>
<sequence>MFDKAEDKLNQAAGTARELYGKQTNNPGEELKGAARKYASQASYAVRDATDNVRDQVSTNPISGLAIAAAVGVVFGFLLGRK</sequence>
<name>A0A3A5JLX9_9ENTR</name>
<dbReference type="AlphaFoldDB" id="A0A3A5JLX9"/>
<evidence type="ECO:0000256" key="1">
    <source>
        <dbReference type="SAM" id="MobiDB-lite"/>
    </source>
</evidence>
<evidence type="ECO:0000313" key="3">
    <source>
        <dbReference type="EMBL" id="RJT18068.1"/>
    </source>
</evidence>
<keyword evidence="4" id="KW-1185">Reference proteome</keyword>
<feature type="transmembrane region" description="Helical" evidence="2">
    <location>
        <begin position="62"/>
        <end position="80"/>
    </location>
</feature>
<dbReference type="Gene3D" id="1.10.1470.10">
    <property type="entry name" value="YjbJ"/>
    <property type="match status" value="1"/>
</dbReference>
<dbReference type="EMBL" id="QZWH01000060">
    <property type="protein sequence ID" value="RJT18068.1"/>
    <property type="molecule type" value="Genomic_DNA"/>
</dbReference>
<accession>A0A3A5JLX9</accession>
<evidence type="ECO:0000313" key="4">
    <source>
        <dbReference type="Proteomes" id="UP000276295"/>
    </source>
</evidence>
<reference evidence="3 4" key="1">
    <citation type="submission" date="2018-09" db="EMBL/GenBank/DDBJ databases">
        <title>Draft genome sequence of Buttiauxella izardii CCUG 35510T.</title>
        <authorList>
            <person name="Salva-Serra F."/>
            <person name="Marathe N."/>
            <person name="Moore E."/>
            <person name="Stadler-Svensson L."/>
            <person name="Engstrom-Jakobsson H."/>
        </authorList>
    </citation>
    <scope>NUCLEOTIDE SEQUENCE [LARGE SCALE GENOMIC DNA]</scope>
    <source>
        <strain evidence="3 4">CCUG 35510</strain>
    </source>
</reference>
<dbReference type="OrthoDB" id="6462367at2"/>
<evidence type="ECO:0000256" key="2">
    <source>
        <dbReference type="SAM" id="Phobius"/>
    </source>
</evidence>
<dbReference type="RefSeq" id="WP_120066556.1">
    <property type="nucleotide sequence ID" value="NZ_QZWH01000060.1"/>
</dbReference>
<keyword evidence="2" id="KW-0472">Membrane</keyword>
<feature type="region of interest" description="Disordered" evidence="1">
    <location>
        <begin position="1"/>
        <end position="28"/>
    </location>
</feature>
<keyword evidence="2" id="KW-0812">Transmembrane</keyword>
<organism evidence="3 4">
    <name type="scientific">Buttiauxella izardii</name>
    <dbReference type="NCBI Taxonomy" id="82991"/>
    <lineage>
        <taxon>Bacteria</taxon>
        <taxon>Pseudomonadati</taxon>
        <taxon>Pseudomonadota</taxon>
        <taxon>Gammaproteobacteria</taxon>
        <taxon>Enterobacterales</taxon>
        <taxon>Enterobacteriaceae</taxon>
        <taxon>Buttiauxella</taxon>
    </lineage>
</organism>
<dbReference type="InterPro" id="IPR036629">
    <property type="entry name" value="YjbJ_sf"/>
</dbReference>
<proteinExistence type="predicted"/>